<keyword evidence="4" id="KW-1185">Reference proteome</keyword>
<reference evidence="4" key="1">
    <citation type="submission" date="2017-10" db="EMBL/GenBank/DDBJ databases">
        <title>Rapid genome shrinkage in a self-fertile nematode reveals novel sperm competition proteins.</title>
        <authorList>
            <person name="Yin D."/>
            <person name="Schwarz E.M."/>
            <person name="Thomas C.G."/>
            <person name="Felde R.L."/>
            <person name="Korf I.F."/>
            <person name="Cutter A.D."/>
            <person name="Schartner C.M."/>
            <person name="Ralston E.J."/>
            <person name="Meyer B.J."/>
            <person name="Haag E.S."/>
        </authorList>
    </citation>
    <scope>NUCLEOTIDE SEQUENCE [LARGE SCALE GENOMIC DNA]</scope>
    <source>
        <strain evidence="4">JU1422</strain>
    </source>
</reference>
<evidence type="ECO:0000256" key="1">
    <source>
        <dbReference type="SAM" id="MobiDB-lite"/>
    </source>
</evidence>
<comment type="caution">
    <text evidence="3">The sequence shown here is derived from an EMBL/GenBank/DDBJ whole genome shotgun (WGS) entry which is preliminary data.</text>
</comment>
<keyword evidence="2" id="KW-0812">Transmembrane</keyword>
<evidence type="ECO:0000313" key="3">
    <source>
        <dbReference type="EMBL" id="PIC13205.1"/>
    </source>
</evidence>
<feature type="compositionally biased region" description="Basic and acidic residues" evidence="1">
    <location>
        <begin position="112"/>
        <end position="134"/>
    </location>
</feature>
<organism evidence="3 4">
    <name type="scientific">Caenorhabditis nigoni</name>
    <dbReference type="NCBI Taxonomy" id="1611254"/>
    <lineage>
        <taxon>Eukaryota</taxon>
        <taxon>Metazoa</taxon>
        <taxon>Ecdysozoa</taxon>
        <taxon>Nematoda</taxon>
        <taxon>Chromadorea</taxon>
        <taxon>Rhabditida</taxon>
        <taxon>Rhabditina</taxon>
        <taxon>Rhabditomorpha</taxon>
        <taxon>Rhabditoidea</taxon>
        <taxon>Rhabditidae</taxon>
        <taxon>Peloderinae</taxon>
        <taxon>Caenorhabditis</taxon>
    </lineage>
</organism>
<protein>
    <submittedName>
        <fullName evidence="3">Uncharacterized protein</fullName>
    </submittedName>
</protein>
<dbReference type="Proteomes" id="UP000230233">
    <property type="component" value="Unassembled WGS sequence"/>
</dbReference>
<keyword evidence="2" id="KW-1133">Transmembrane helix</keyword>
<feature type="transmembrane region" description="Helical" evidence="2">
    <location>
        <begin position="56"/>
        <end position="78"/>
    </location>
</feature>
<name>A0A2G5SDP5_9PELO</name>
<dbReference type="EMBL" id="PDUG01000014">
    <property type="protein sequence ID" value="PIC13205.1"/>
    <property type="molecule type" value="Genomic_DNA"/>
</dbReference>
<dbReference type="AlphaFoldDB" id="A0A2G5SDP5"/>
<dbReference type="OrthoDB" id="10251079at2759"/>
<sequence length="183" mass="21065">MGFWKIPSISDFSEKLSVVINIASHWLHIHATDLSGASSHKQSSNWLLNLYYTDRMFLGFMCGGNEAFYILLYIRVFCADYRYQWKERNGSLPHTLHGMERTPRRHNSGWKGRWDSDKEGARCGSKEEDEKEHQVPRSLAMTFIADMKFVKNGSMTKAPADIPVDQIVEDYLASLPKGTEEEQ</sequence>
<accession>A0A2G5SDP5</accession>
<dbReference type="PROSITE" id="PS51640">
    <property type="entry name" value="MRG"/>
    <property type="match status" value="1"/>
</dbReference>
<evidence type="ECO:0000313" key="4">
    <source>
        <dbReference type="Proteomes" id="UP000230233"/>
    </source>
</evidence>
<proteinExistence type="predicted"/>
<evidence type="ECO:0000256" key="2">
    <source>
        <dbReference type="SAM" id="Phobius"/>
    </source>
</evidence>
<gene>
    <name evidence="3" type="ORF">B9Z55_027860</name>
</gene>
<feature type="region of interest" description="Disordered" evidence="1">
    <location>
        <begin position="96"/>
        <end position="134"/>
    </location>
</feature>
<dbReference type="STRING" id="1611254.A0A2G5SDP5"/>
<keyword evidence="2" id="KW-0472">Membrane</keyword>